<gene>
    <name evidence="1" type="ORF">GCM10009601_17690</name>
</gene>
<comment type="caution">
    <text evidence="1">The sequence shown here is derived from an EMBL/GenBank/DDBJ whole genome shotgun (WGS) entry which is preliminary data.</text>
</comment>
<organism evidence="1 2">
    <name type="scientific">Streptomyces thermospinosisporus</name>
    <dbReference type="NCBI Taxonomy" id="161482"/>
    <lineage>
        <taxon>Bacteria</taxon>
        <taxon>Bacillati</taxon>
        <taxon>Actinomycetota</taxon>
        <taxon>Actinomycetes</taxon>
        <taxon>Kitasatosporales</taxon>
        <taxon>Streptomycetaceae</taxon>
        <taxon>Streptomyces</taxon>
    </lineage>
</organism>
<keyword evidence="2" id="KW-1185">Reference proteome</keyword>
<reference evidence="2" key="1">
    <citation type="journal article" date="2019" name="Int. J. Syst. Evol. Microbiol.">
        <title>The Global Catalogue of Microorganisms (GCM) 10K type strain sequencing project: providing services to taxonomists for standard genome sequencing and annotation.</title>
        <authorList>
            <consortium name="The Broad Institute Genomics Platform"/>
            <consortium name="The Broad Institute Genome Sequencing Center for Infectious Disease"/>
            <person name="Wu L."/>
            <person name="Ma J."/>
        </authorList>
    </citation>
    <scope>NUCLEOTIDE SEQUENCE [LARGE SCALE GENOMIC DNA]</scope>
    <source>
        <strain evidence="2">JCM 11756</strain>
    </source>
</reference>
<name>A0ABP4JHX7_9ACTN</name>
<dbReference type="Proteomes" id="UP001500973">
    <property type="component" value="Unassembled WGS sequence"/>
</dbReference>
<dbReference type="RefSeq" id="WP_344011390.1">
    <property type="nucleotide sequence ID" value="NZ_BAAAIZ010000021.1"/>
</dbReference>
<dbReference type="EMBL" id="BAAAIZ010000021">
    <property type="protein sequence ID" value="GAA1419992.1"/>
    <property type="molecule type" value="Genomic_DNA"/>
</dbReference>
<evidence type="ECO:0000313" key="1">
    <source>
        <dbReference type="EMBL" id="GAA1419992.1"/>
    </source>
</evidence>
<sequence length="154" mass="15888">MSLARARDAFGPVAALAQLRSELAGAIGGDHADAAAAYLVEELTGGPEGFVVSAGGLTLLEKFRRTVGGPAYEENLAVLDDLAVRRQLVEAWLTTWAASTGTDAGAGDLAEAVAVELCPGLPRYTSEAQAARWAEVKSAYGGNRDGTREAGRVA</sequence>
<proteinExistence type="predicted"/>
<protein>
    <submittedName>
        <fullName evidence="1">Uncharacterized protein</fullName>
    </submittedName>
</protein>
<accession>A0ABP4JHX7</accession>
<evidence type="ECO:0000313" key="2">
    <source>
        <dbReference type="Proteomes" id="UP001500973"/>
    </source>
</evidence>